<dbReference type="InterPro" id="IPR024752">
    <property type="entry name" value="Myb/SANT-like_dom"/>
</dbReference>
<dbReference type="InterPro" id="IPR027806">
    <property type="entry name" value="HARBI1_dom"/>
</dbReference>
<keyword evidence="2" id="KW-0479">Metal-binding</keyword>
<gene>
    <name evidence="7" type="ORF">U9M48_002263</name>
</gene>
<dbReference type="Pfam" id="PF12776">
    <property type="entry name" value="Myb_DNA-bind_3"/>
    <property type="match status" value="1"/>
</dbReference>
<evidence type="ECO:0000256" key="2">
    <source>
        <dbReference type="ARBA" id="ARBA00022723"/>
    </source>
</evidence>
<feature type="domain" description="DUF8040" evidence="6">
    <location>
        <begin position="219"/>
        <end position="313"/>
    </location>
</feature>
<dbReference type="Pfam" id="PF13359">
    <property type="entry name" value="DDE_Tnp_4"/>
    <property type="match status" value="1"/>
</dbReference>
<evidence type="ECO:0008006" key="9">
    <source>
        <dbReference type="Google" id="ProtNLM"/>
    </source>
</evidence>
<reference evidence="7 8" key="1">
    <citation type="submission" date="2024-02" db="EMBL/GenBank/DDBJ databases">
        <title>High-quality chromosome-scale genome assembly of Pensacola bahiagrass (Paspalum notatum Flugge var. saurae).</title>
        <authorList>
            <person name="Vega J.M."/>
            <person name="Podio M."/>
            <person name="Orjuela J."/>
            <person name="Siena L.A."/>
            <person name="Pessino S.C."/>
            <person name="Combes M.C."/>
            <person name="Mariac C."/>
            <person name="Albertini E."/>
            <person name="Pupilli F."/>
            <person name="Ortiz J.P.A."/>
            <person name="Leblanc O."/>
        </authorList>
    </citation>
    <scope>NUCLEOTIDE SEQUENCE [LARGE SCALE GENOMIC DNA]</scope>
    <source>
        <strain evidence="7">R1</strain>
        <tissue evidence="7">Leaf</tissue>
    </source>
</reference>
<dbReference type="PANTHER" id="PTHR46934">
    <property type="entry name" value="MYB_DNA-BIND_3 DOMAIN-CONTAINING PROTEIN-RELATED"/>
    <property type="match status" value="1"/>
</dbReference>
<feature type="compositionally biased region" description="Low complexity" evidence="3">
    <location>
        <begin position="724"/>
        <end position="751"/>
    </location>
</feature>
<feature type="region of interest" description="Disordered" evidence="3">
    <location>
        <begin position="770"/>
        <end position="789"/>
    </location>
</feature>
<evidence type="ECO:0000259" key="5">
    <source>
        <dbReference type="Pfam" id="PF13359"/>
    </source>
</evidence>
<feature type="compositionally biased region" description="Basic and acidic residues" evidence="3">
    <location>
        <begin position="772"/>
        <end position="782"/>
    </location>
</feature>
<evidence type="ECO:0000256" key="3">
    <source>
        <dbReference type="SAM" id="MobiDB-lite"/>
    </source>
</evidence>
<dbReference type="GO" id="GO:0046872">
    <property type="term" value="F:metal ion binding"/>
    <property type="evidence" value="ECO:0007669"/>
    <property type="project" value="UniProtKB-KW"/>
</dbReference>
<dbReference type="Pfam" id="PF26138">
    <property type="entry name" value="DUF8040"/>
    <property type="match status" value="1"/>
</dbReference>
<comment type="cofactor">
    <cofactor evidence="1">
        <name>a divalent metal cation</name>
        <dbReference type="ChEBI" id="CHEBI:60240"/>
    </cofactor>
</comment>
<dbReference type="InterPro" id="IPR058353">
    <property type="entry name" value="DUF8040"/>
</dbReference>
<dbReference type="EMBL" id="CP144745">
    <property type="protein sequence ID" value="WVZ51084.1"/>
    <property type="molecule type" value="Genomic_DNA"/>
</dbReference>
<keyword evidence="8" id="KW-1185">Reference proteome</keyword>
<proteinExistence type="predicted"/>
<organism evidence="7 8">
    <name type="scientific">Paspalum notatum var. saurae</name>
    <dbReference type="NCBI Taxonomy" id="547442"/>
    <lineage>
        <taxon>Eukaryota</taxon>
        <taxon>Viridiplantae</taxon>
        <taxon>Streptophyta</taxon>
        <taxon>Embryophyta</taxon>
        <taxon>Tracheophyta</taxon>
        <taxon>Spermatophyta</taxon>
        <taxon>Magnoliopsida</taxon>
        <taxon>Liliopsida</taxon>
        <taxon>Poales</taxon>
        <taxon>Poaceae</taxon>
        <taxon>PACMAD clade</taxon>
        <taxon>Panicoideae</taxon>
        <taxon>Andropogonodae</taxon>
        <taxon>Paspaleae</taxon>
        <taxon>Paspalinae</taxon>
        <taxon>Paspalum</taxon>
    </lineage>
</organism>
<feature type="domain" description="DDE Tnp4" evidence="5">
    <location>
        <begin position="350"/>
        <end position="513"/>
    </location>
</feature>
<dbReference type="PANTHER" id="PTHR46934:SF13">
    <property type="entry name" value="MYB_SANT-LIKE DOMAIN-CONTAINING PROTEIN"/>
    <property type="match status" value="1"/>
</dbReference>
<sequence>MAFSTGTAPPPIESGRRFPRATQGEGDAAASIVVATILRRHHPPTQSASAASIVLQAEPRRLASCTLGRAASPSCTLGGGASPCSKLGHRCSQELRHRRLSSTDGKGNICLSSHVGFFFFCRPPPPPSSTELVRAASVVLNAHAISPSCTLGRAASLCSKFGHLRHRRLSSTDGKIMASWEKELNRFLLEEEEEDDEFFSIIVPAVLSCLYEDKRPEHTSSLSGANKVEEILEGHENWCKAEFRMEPEVFRAVANLLREENFLRDTRGVKIEEQLGMFMFMLSHHASTERLKKEFQHSGETIHRKINEVFDIIPALSHRFVKLPNPNQTHVKIASNPRYMPFFQNCIGAIDGTHIPITITEDRAAPYRNRKGTLSQNVMCACDFDLNFTFISCGWEGSASDAGVLRSALRKGFHVPAGKFYLVDGGYANTPSFIAPYQGVRYHLSEFRRRGSSQRNEYANYKELFNHRHAQLRNHIERAFGVLKKRFPIPKVGTFYPIETQIKIPAAAVVFHNVIRGLNGREDWLDNQPNHINPSDYVDLPEGDNNYPTMSKSKDSNRAVWSFMYEKGLVDIMKDHVNIPMFKGQNGWTQEGWRSIAQKFNENFPLAQFSKQQIQEKERELKASYKVLRDAKNTSGAGWNESLGMLIAEPKIWEKMIEYDKRVSKFKKKSFPLYNDVASLHEGNVAIGDLNFTSTQEVPLLAPAIPSGRAPPSAPTGRAPPSAPAALAPPSAPATLAPPSAPVVPSAVSSSEQGLAPFDTSPFASDVQEISSAHKENVEGSGRRKRRQSHIGSVLEGYVEFRKDQTNKAMNAMDEKRRREEEYSVEKCLEELDAMDGLTDEDKAYGMNVFETEANREMFMKSKNHRARLIWLKRKITVIAGMI</sequence>
<name>A0AAQ3PKP3_PASNO</name>
<evidence type="ECO:0000256" key="1">
    <source>
        <dbReference type="ARBA" id="ARBA00001968"/>
    </source>
</evidence>
<evidence type="ECO:0000259" key="6">
    <source>
        <dbReference type="Pfam" id="PF26138"/>
    </source>
</evidence>
<evidence type="ECO:0000313" key="8">
    <source>
        <dbReference type="Proteomes" id="UP001341281"/>
    </source>
</evidence>
<evidence type="ECO:0000313" key="7">
    <source>
        <dbReference type="EMBL" id="WVZ51084.1"/>
    </source>
</evidence>
<feature type="region of interest" description="Disordered" evidence="3">
    <location>
        <begin position="1"/>
        <end position="24"/>
    </location>
</feature>
<accession>A0AAQ3PKP3</accession>
<evidence type="ECO:0000259" key="4">
    <source>
        <dbReference type="Pfam" id="PF12776"/>
    </source>
</evidence>
<feature type="domain" description="Myb/SANT-like" evidence="4">
    <location>
        <begin position="561"/>
        <end position="655"/>
    </location>
</feature>
<protein>
    <recommendedName>
        <fullName evidence="9">Transposase</fullName>
    </recommendedName>
</protein>
<feature type="region of interest" description="Disordered" evidence="3">
    <location>
        <begin position="703"/>
        <end position="762"/>
    </location>
</feature>
<dbReference type="Proteomes" id="UP001341281">
    <property type="component" value="Chromosome 01"/>
</dbReference>
<dbReference type="AlphaFoldDB" id="A0AAQ3PKP3"/>